<keyword evidence="2" id="KW-1185">Reference proteome</keyword>
<dbReference type="OrthoDB" id="8611334at2"/>
<evidence type="ECO:0000313" key="2">
    <source>
        <dbReference type="Proteomes" id="UP000237082"/>
    </source>
</evidence>
<comment type="caution">
    <text evidence="1">The sequence shown here is derived from an EMBL/GenBank/DDBJ whole genome shotgun (WGS) entry which is preliminary data.</text>
</comment>
<organism evidence="1 2">
    <name type="scientific">Chromobacterium alticapitis</name>
    <dbReference type="NCBI Taxonomy" id="2073169"/>
    <lineage>
        <taxon>Bacteria</taxon>
        <taxon>Pseudomonadati</taxon>
        <taxon>Pseudomonadota</taxon>
        <taxon>Betaproteobacteria</taxon>
        <taxon>Neisseriales</taxon>
        <taxon>Chromobacteriaceae</taxon>
        <taxon>Chromobacterium</taxon>
    </lineage>
</organism>
<dbReference type="EMBL" id="PQWB01000026">
    <property type="protein sequence ID" value="POZ62666.1"/>
    <property type="molecule type" value="Genomic_DNA"/>
</dbReference>
<evidence type="ECO:0000313" key="1">
    <source>
        <dbReference type="EMBL" id="POZ62666.1"/>
    </source>
</evidence>
<dbReference type="Proteomes" id="UP000237082">
    <property type="component" value="Unassembled WGS sequence"/>
</dbReference>
<dbReference type="AlphaFoldDB" id="A0A2S5DHV4"/>
<reference evidence="2" key="1">
    <citation type="submission" date="2018-02" db="EMBL/GenBank/DDBJ databases">
        <authorList>
            <person name="O'Hara-Hanley K."/>
            <person name="Soby S."/>
        </authorList>
    </citation>
    <scope>NUCLEOTIDE SEQUENCE [LARGE SCALE GENOMIC DNA]</scope>
    <source>
        <strain evidence="2">MWU14-2602</strain>
    </source>
</reference>
<accession>A0A2S5DHV4</accession>
<gene>
    <name evidence="1" type="ORF">C2I19_07420</name>
</gene>
<dbReference type="RefSeq" id="WP_103902069.1">
    <property type="nucleotide sequence ID" value="NZ_PQWB01000026.1"/>
</dbReference>
<name>A0A2S5DHV4_9NEIS</name>
<protein>
    <submittedName>
        <fullName evidence="1">Uncharacterized protein</fullName>
    </submittedName>
</protein>
<sequence length="179" mass="19087">MTPDREALTLALSDHPFRADRPLYPVALATDGEWLAYRPGSPRGAPADGSLLESLLPEIRQLALHLALRRGLPPGATPARIADPADWLAARLLLLEWRQLAVGLDELALLDEANRRAANFVEAAGWTRLATLPVLSAPGLAPGVLQGWSETAAPQGGVVAGSRAFRRIVAARLAALFAR</sequence>
<proteinExistence type="predicted"/>